<accession>A0AAN6X960</accession>
<keyword evidence="1" id="KW-0175">Coiled coil</keyword>
<dbReference type="Proteomes" id="UP001303160">
    <property type="component" value="Unassembled WGS sequence"/>
</dbReference>
<sequence length="531" mass="59781">MEDRSPSPIAAPPSRRRVTVSERTKELARNKCLSIWDVDEAEFDLLVPPTRGKHLFRAMKELAEHQPDWEIAKARLKEAGKIRLATFQGKRKISGFVVPDVEKVLSWIRAEQDKMVATPSDSHTDEKIGDFDEKIDDVEEKIDDVEEKIDDAGGLVEDVEEKMDDVDETVDDGEGQADTDDDGDTFDNLRVGIKTEDVPARLNSIVDHINEDPDAEGILQSVLTIASAFPCSVSVAQGSLTDRANTTSISPTAQTVLYPIHFGNVMNRGRWGIAVINMTSTQPITVEIYDTIATDVYPPEVKEKIIETLLELRDAARPRLDALSADIQLRFIPCFNEYFDDPHYTTLSLFTTTMFVLANEKMPEVLDADAYAWLMMTMFRRDAEYDLLASTLGDLLRPQPLRPEPVEDDEEELTRHRSWVKERAEWRANRKEACEVSHGMLDLLTTLESAATGEDSEISQLESILSTARAMMDGEEEFGSLGYPDHVSVKQVLQDRVGQFEWQLEAANSAIQMLQRGRVAVEKLLDRNLPL</sequence>
<keyword evidence="4" id="KW-1185">Reference proteome</keyword>
<feature type="coiled-coil region" evidence="1">
    <location>
        <begin position="128"/>
        <end position="176"/>
    </location>
</feature>
<name>A0AAN6X960_9PEZI</name>
<evidence type="ECO:0000313" key="3">
    <source>
        <dbReference type="EMBL" id="KAK4194372.1"/>
    </source>
</evidence>
<evidence type="ECO:0000256" key="2">
    <source>
        <dbReference type="SAM" id="MobiDB-lite"/>
    </source>
</evidence>
<reference evidence="3" key="1">
    <citation type="journal article" date="2023" name="Mol. Phylogenet. Evol.">
        <title>Genome-scale phylogeny and comparative genomics of the fungal order Sordariales.</title>
        <authorList>
            <person name="Hensen N."/>
            <person name="Bonometti L."/>
            <person name="Westerberg I."/>
            <person name="Brannstrom I.O."/>
            <person name="Guillou S."/>
            <person name="Cros-Aarteil S."/>
            <person name="Calhoun S."/>
            <person name="Haridas S."/>
            <person name="Kuo A."/>
            <person name="Mondo S."/>
            <person name="Pangilinan J."/>
            <person name="Riley R."/>
            <person name="LaButti K."/>
            <person name="Andreopoulos B."/>
            <person name="Lipzen A."/>
            <person name="Chen C."/>
            <person name="Yan M."/>
            <person name="Daum C."/>
            <person name="Ng V."/>
            <person name="Clum A."/>
            <person name="Steindorff A."/>
            <person name="Ohm R.A."/>
            <person name="Martin F."/>
            <person name="Silar P."/>
            <person name="Natvig D.O."/>
            <person name="Lalanne C."/>
            <person name="Gautier V."/>
            <person name="Ament-Velasquez S.L."/>
            <person name="Kruys A."/>
            <person name="Hutchinson M.I."/>
            <person name="Powell A.J."/>
            <person name="Barry K."/>
            <person name="Miller A.N."/>
            <person name="Grigoriev I.V."/>
            <person name="Debuchy R."/>
            <person name="Gladieux P."/>
            <person name="Hiltunen Thoren M."/>
            <person name="Johannesson H."/>
        </authorList>
    </citation>
    <scope>NUCLEOTIDE SEQUENCE</scope>
    <source>
        <strain evidence="3">CBS 315.58</strain>
    </source>
</reference>
<organism evidence="3 4">
    <name type="scientific">Triangularia verruculosa</name>
    <dbReference type="NCBI Taxonomy" id="2587418"/>
    <lineage>
        <taxon>Eukaryota</taxon>
        <taxon>Fungi</taxon>
        <taxon>Dikarya</taxon>
        <taxon>Ascomycota</taxon>
        <taxon>Pezizomycotina</taxon>
        <taxon>Sordariomycetes</taxon>
        <taxon>Sordariomycetidae</taxon>
        <taxon>Sordariales</taxon>
        <taxon>Podosporaceae</taxon>
        <taxon>Triangularia</taxon>
    </lineage>
</organism>
<protein>
    <submittedName>
        <fullName evidence="3">Uncharacterized protein</fullName>
    </submittedName>
</protein>
<comment type="caution">
    <text evidence="3">The sequence shown here is derived from an EMBL/GenBank/DDBJ whole genome shotgun (WGS) entry which is preliminary data.</text>
</comment>
<gene>
    <name evidence="3" type="ORF">QBC40DRAFT_353339</name>
</gene>
<feature type="region of interest" description="Disordered" evidence="2">
    <location>
        <begin position="1"/>
        <end position="23"/>
    </location>
</feature>
<reference evidence="3" key="2">
    <citation type="submission" date="2023-05" db="EMBL/GenBank/DDBJ databases">
        <authorList>
            <consortium name="Lawrence Berkeley National Laboratory"/>
            <person name="Steindorff A."/>
            <person name="Hensen N."/>
            <person name="Bonometti L."/>
            <person name="Westerberg I."/>
            <person name="Brannstrom I.O."/>
            <person name="Guillou S."/>
            <person name="Cros-Aarteil S."/>
            <person name="Calhoun S."/>
            <person name="Haridas S."/>
            <person name="Kuo A."/>
            <person name="Mondo S."/>
            <person name="Pangilinan J."/>
            <person name="Riley R."/>
            <person name="Labutti K."/>
            <person name="Andreopoulos B."/>
            <person name="Lipzen A."/>
            <person name="Chen C."/>
            <person name="Yanf M."/>
            <person name="Daum C."/>
            <person name="Ng V."/>
            <person name="Clum A."/>
            <person name="Ohm R."/>
            <person name="Martin F."/>
            <person name="Silar P."/>
            <person name="Natvig D."/>
            <person name="Lalanne C."/>
            <person name="Gautier V."/>
            <person name="Ament-Velasquez S.L."/>
            <person name="Kruys A."/>
            <person name="Hutchinson M.I."/>
            <person name="Powell A.J."/>
            <person name="Barry K."/>
            <person name="Miller A.N."/>
            <person name="Grigoriev I.V."/>
            <person name="Debuchy R."/>
            <person name="Gladieux P."/>
            <person name="Thoren M.H."/>
            <person name="Johannesson H."/>
        </authorList>
    </citation>
    <scope>NUCLEOTIDE SEQUENCE</scope>
    <source>
        <strain evidence="3">CBS 315.58</strain>
    </source>
</reference>
<dbReference type="EMBL" id="MU864066">
    <property type="protein sequence ID" value="KAK4194372.1"/>
    <property type="molecule type" value="Genomic_DNA"/>
</dbReference>
<dbReference type="AlphaFoldDB" id="A0AAN6X960"/>
<evidence type="ECO:0000256" key="1">
    <source>
        <dbReference type="SAM" id="Coils"/>
    </source>
</evidence>
<proteinExistence type="predicted"/>
<evidence type="ECO:0000313" key="4">
    <source>
        <dbReference type="Proteomes" id="UP001303160"/>
    </source>
</evidence>